<evidence type="ECO:0000313" key="1">
    <source>
        <dbReference type="EMBL" id="ABW32062.1"/>
    </source>
</evidence>
<protein>
    <submittedName>
        <fullName evidence="1">Uncharacterized protein</fullName>
    </submittedName>
</protein>
<dbReference type="Proteomes" id="UP000000268">
    <property type="component" value="Plasmid pREB2"/>
</dbReference>
<gene>
    <name evidence="1" type="ordered locus">AM1_B0344</name>
</gene>
<sequence>MSQPISIRSHVGADGVLRLEVPTEFADADLEVTVLLSPAESSAPTTTEWQPGFFSDVIGSWEGELTRSDQGEFEIREDWT</sequence>
<dbReference type="RefSeq" id="WP_012167209.1">
    <property type="nucleotide sequence ID" value="NC_009927.1"/>
</dbReference>
<organism evidence="1 2">
    <name type="scientific">Acaryochloris marina (strain MBIC 11017)</name>
    <dbReference type="NCBI Taxonomy" id="329726"/>
    <lineage>
        <taxon>Bacteria</taxon>
        <taxon>Bacillati</taxon>
        <taxon>Cyanobacteriota</taxon>
        <taxon>Cyanophyceae</taxon>
        <taxon>Acaryochloridales</taxon>
        <taxon>Acaryochloridaceae</taxon>
        <taxon>Acaryochloris</taxon>
    </lineage>
</organism>
<dbReference type="HOGENOM" id="CLU_179781_0_1_3"/>
<dbReference type="KEGG" id="amr:AM1_B0344"/>
<evidence type="ECO:0000313" key="2">
    <source>
        <dbReference type="Proteomes" id="UP000000268"/>
    </source>
</evidence>
<reference evidence="1 2" key="1">
    <citation type="journal article" date="2008" name="Proc. Natl. Acad. Sci. U.S.A.">
        <title>Niche adaptation and genome expansion in the chlorophyll d-producing cyanobacterium Acaryochloris marina.</title>
        <authorList>
            <person name="Swingley W.D."/>
            <person name="Chen M."/>
            <person name="Cheung P.C."/>
            <person name="Conrad A.L."/>
            <person name="Dejesa L.C."/>
            <person name="Hao J."/>
            <person name="Honchak B.M."/>
            <person name="Karbach L.E."/>
            <person name="Kurdoglu A."/>
            <person name="Lahiri S."/>
            <person name="Mastrian S.D."/>
            <person name="Miyashita H."/>
            <person name="Page L."/>
            <person name="Ramakrishna P."/>
            <person name="Satoh S."/>
            <person name="Sattley W.M."/>
            <person name="Shimada Y."/>
            <person name="Taylor H.L."/>
            <person name="Tomo T."/>
            <person name="Tsuchiya T."/>
            <person name="Wang Z.T."/>
            <person name="Raymond J."/>
            <person name="Mimuro M."/>
            <person name="Blankenship R.E."/>
            <person name="Touchman J.W."/>
        </authorList>
    </citation>
    <scope>NUCLEOTIDE SEQUENCE [LARGE SCALE GENOMIC DNA]</scope>
    <source>
        <strain evidence="2">MBIC 11017</strain>
        <plasmid evidence="2">Plasmid pREB2</plasmid>
    </source>
</reference>
<name>A8ZLN5_ACAM1</name>
<dbReference type="AlphaFoldDB" id="A8ZLN5"/>
<dbReference type="OrthoDB" id="26670at2"/>
<geneLocation type="plasmid" evidence="1 2">
    <name>pREB2</name>
</geneLocation>
<proteinExistence type="predicted"/>
<keyword evidence="1" id="KW-0614">Plasmid</keyword>
<dbReference type="EMBL" id="CP000839">
    <property type="protein sequence ID" value="ABW32062.1"/>
    <property type="molecule type" value="Genomic_DNA"/>
</dbReference>
<keyword evidence="2" id="KW-1185">Reference proteome</keyword>
<accession>A8ZLN5</accession>